<dbReference type="InterPro" id="IPR020046">
    <property type="entry name" value="5-3_exonucl_a-hlix_arch_N"/>
</dbReference>
<dbReference type="InterPro" id="IPR020045">
    <property type="entry name" value="DNA_polI_H3TH"/>
</dbReference>
<protein>
    <submittedName>
        <fullName evidence="6">5'-3' exonuclease</fullName>
    </submittedName>
</protein>
<keyword evidence="6" id="KW-0269">Exonuclease</keyword>
<keyword evidence="1" id="KW-0540">Nuclease</keyword>
<feature type="domain" description="5'-3' exonuclease" evidence="5">
    <location>
        <begin position="3"/>
        <end position="257"/>
    </location>
</feature>
<gene>
    <name evidence="6" type="ORF">J2T57_001551</name>
</gene>
<dbReference type="RefSeq" id="WP_253476438.1">
    <property type="nucleotide sequence ID" value="NZ_JALJXV010000003.1"/>
</dbReference>
<dbReference type="GO" id="GO:0003677">
    <property type="term" value="F:DNA binding"/>
    <property type="evidence" value="ECO:0007669"/>
    <property type="project" value="UniProtKB-KW"/>
</dbReference>
<evidence type="ECO:0000256" key="4">
    <source>
        <dbReference type="SAM" id="MobiDB-lite"/>
    </source>
</evidence>
<dbReference type="CDD" id="cd09898">
    <property type="entry name" value="H3TH_53EXO"/>
    <property type="match status" value="1"/>
</dbReference>
<dbReference type="Gene3D" id="3.40.50.1010">
    <property type="entry name" value="5'-nuclease"/>
    <property type="match status" value="1"/>
</dbReference>
<dbReference type="InterPro" id="IPR029060">
    <property type="entry name" value="PIN-like_dom_sf"/>
</dbReference>
<evidence type="ECO:0000313" key="6">
    <source>
        <dbReference type="EMBL" id="MCP1674449.1"/>
    </source>
</evidence>
<evidence type="ECO:0000259" key="5">
    <source>
        <dbReference type="SMART" id="SM00475"/>
    </source>
</evidence>
<reference evidence="6" key="1">
    <citation type="submission" date="2022-03" db="EMBL/GenBank/DDBJ databases">
        <title>Genomic Encyclopedia of Type Strains, Phase III (KMG-III): the genomes of soil and plant-associated and newly described type strains.</title>
        <authorList>
            <person name="Whitman W."/>
        </authorList>
    </citation>
    <scope>NUCLEOTIDE SEQUENCE</scope>
    <source>
        <strain evidence="6">ANL 6-2</strain>
    </source>
</reference>
<dbReference type="SMART" id="SM00279">
    <property type="entry name" value="HhH2"/>
    <property type="match status" value="1"/>
</dbReference>
<feature type="region of interest" description="Disordered" evidence="4">
    <location>
        <begin position="281"/>
        <end position="317"/>
    </location>
</feature>
<dbReference type="EMBL" id="JALJXV010000003">
    <property type="protein sequence ID" value="MCP1674449.1"/>
    <property type="molecule type" value="Genomic_DNA"/>
</dbReference>
<comment type="caution">
    <text evidence="6">The sequence shown here is derived from an EMBL/GenBank/DDBJ whole genome shotgun (WGS) entry which is preliminary data.</text>
</comment>
<dbReference type="PANTHER" id="PTHR42646">
    <property type="entry name" value="FLAP ENDONUCLEASE XNI"/>
    <property type="match status" value="1"/>
</dbReference>
<dbReference type="CDD" id="cd09859">
    <property type="entry name" value="PIN_53EXO"/>
    <property type="match status" value="1"/>
</dbReference>
<dbReference type="InterPro" id="IPR036279">
    <property type="entry name" value="5-3_exonuclease_C_sf"/>
</dbReference>
<evidence type="ECO:0000256" key="2">
    <source>
        <dbReference type="ARBA" id="ARBA00022801"/>
    </source>
</evidence>
<proteinExistence type="predicted"/>
<dbReference type="SUPFAM" id="SSF47807">
    <property type="entry name" value="5' to 3' exonuclease, C-terminal subdomain"/>
    <property type="match status" value="1"/>
</dbReference>
<sequence length="317" mass="33550">MDQRLLLIDASSCFYRAFHSRAPRQSASGEEIGAIMGAYYGIEELVHAHPSSHLAVVFDVPGATFRETLYPDYKANRGPKPPEALSQLAHLQLLLGYAGYPVVAVPGIEADDTMGTFARLGAEAGLDVVIATPDKDLCQLVDERIKIWDPRNNVLLDAEAVQARHGVAPAQMIDYLTLLGDTSDNIPGVDGVGPKTAVRWLADHGTLDAIIASADNVKGKVGERLRAHLPQFALCRELATIRCDCETGLALADLVREEPLTAAMAAMMASLDLGGLPKSISGEAATPPAPPSVSAPVAASAAPQTPRNDDPQVAMGF</sequence>
<dbReference type="GO" id="GO:0033567">
    <property type="term" value="P:DNA replication, Okazaki fragment processing"/>
    <property type="evidence" value="ECO:0007669"/>
    <property type="project" value="InterPro"/>
</dbReference>
<keyword evidence="2" id="KW-0378">Hydrolase</keyword>
<dbReference type="PANTHER" id="PTHR42646:SF2">
    <property type="entry name" value="5'-3' EXONUCLEASE FAMILY PROTEIN"/>
    <property type="match status" value="1"/>
</dbReference>
<dbReference type="SUPFAM" id="SSF88723">
    <property type="entry name" value="PIN domain-like"/>
    <property type="match status" value="1"/>
</dbReference>
<evidence type="ECO:0000256" key="1">
    <source>
        <dbReference type="ARBA" id="ARBA00022722"/>
    </source>
</evidence>
<dbReference type="Pfam" id="PF01367">
    <property type="entry name" value="5_3_exonuc"/>
    <property type="match status" value="1"/>
</dbReference>
<keyword evidence="7" id="KW-1185">Reference proteome</keyword>
<evidence type="ECO:0000313" key="7">
    <source>
        <dbReference type="Proteomes" id="UP001205843"/>
    </source>
</evidence>
<dbReference type="FunFam" id="1.10.150.20:FF:000003">
    <property type="entry name" value="DNA polymerase I"/>
    <property type="match status" value="1"/>
</dbReference>
<dbReference type="InterPro" id="IPR038969">
    <property type="entry name" value="FEN"/>
</dbReference>
<evidence type="ECO:0000256" key="3">
    <source>
        <dbReference type="ARBA" id="ARBA00023125"/>
    </source>
</evidence>
<dbReference type="GO" id="GO:0008409">
    <property type="term" value="F:5'-3' exonuclease activity"/>
    <property type="evidence" value="ECO:0007669"/>
    <property type="project" value="InterPro"/>
</dbReference>
<dbReference type="SMART" id="SM00475">
    <property type="entry name" value="53EXOc"/>
    <property type="match status" value="1"/>
</dbReference>
<dbReference type="InterPro" id="IPR008918">
    <property type="entry name" value="HhH2"/>
</dbReference>
<accession>A0AAE3KB70</accession>
<keyword evidence="3" id="KW-0238">DNA-binding</keyword>
<name>A0AAE3KB70_9GAMM</name>
<dbReference type="Gene3D" id="1.10.150.20">
    <property type="entry name" value="5' to 3' exonuclease, C-terminal subdomain"/>
    <property type="match status" value="1"/>
</dbReference>
<organism evidence="6 7">
    <name type="scientific">Natronocella acetinitrilica</name>
    <dbReference type="NCBI Taxonomy" id="414046"/>
    <lineage>
        <taxon>Bacteria</taxon>
        <taxon>Pseudomonadati</taxon>
        <taxon>Pseudomonadota</taxon>
        <taxon>Gammaproteobacteria</taxon>
        <taxon>Chromatiales</taxon>
        <taxon>Ectothiorhodospiraceae</taxon>
        <taxon>Natronocella</taxon>
    </lineage>
</organism>
<dbReference type="GO" id="GO:0017108">
    <property type="term" value="F:5'-flap endonuclease activity"/>
    <property type="evidence" value="ECO:0007669"/>
    <property type="project" value="InterPro"/>
</dbReference>
<dbReference type="AlphaFoldDB" id="A0AAE3KB70"/>
<feature type="compositionally biased region" description="Low complexity" evidence="4">
    <location>
        <begin position="294"/>
        <end position="306"/>
    </location>
</feature>
<dbReference type="InterPro" id="IPR002421">
    <property type="entry name" value="5-3_exonuclease"/>
</dbReference>
<dbReference type="Proteomes" id="UP001205843">
    <property type="component" value="Unassembled WGS sequence"/>
</dbReference>
<dbReference type="Pfam" id="PF02739">
    <property type="entry name" value="5_3_exonuc_N"/>
    <property type="match status" value="1"/>
</dbReference>